<dbReference type="Proteomes" id="UP000199114">
    <property type="component" value="Unassembled WGS sequence"/>
</dbReference>
<name>A0A1H9LUG9_9EURY</name>
<dbReference type="InterPro" id="IPR004919">
    <property type="entry name" value="GmrSD_N"/>
</dbReference>
<dbReference type="Pfam" id="PF07510">
    <property type="entry name" value="GmrSD_C"/>
    <property type="match status" value="1"/>
</dbReference>
<evidence type="ECO:0000313" key="3">
    <source>
        <dbReference type="EMBL" id="SER15070.1"/>
    </source>
</evidence>
<dbReference type="OrthoDB" id="318965at2157"/>
<dbReference type="RefSeq" id="WP_090618706.1">
    <property type="nucleotide sequence ID" value="NZ_FOFD01000004.1"/>
</dbReference>
<accession>A0A1H9LUG9</accession>
<feature type="domain" description="GmrSD restriction endonucleases C-terminal" evidence="2">
    <location>
        <begin position="538"/>
        <end position="652"/>
    </location>
</feature>
<sequence length="660" mass="75791">MDGTPDDNFSLSSVFSQSYFEIPDYQRDYAWEKSNVDDLIDDVEFVYKQNNSSESSERLDHYFGTLVLEERGNIEPTDYEEFDNYGIVDGQQRLATVAIVISAIIDEMANIEKSRDVSTDFSKTIEKRREDIADKYVEYEGIERIRLGGLAKDAYDNVILDNTSPESYLEQDDLVEAERKIARAKATTLSRLAQWRESEYQNGSTDYAGYYKLLNNITQIITQRFEVNVKVVEDIDEAARMFKVINDRGRDLRLHDKIRSHLVYCASQSESLDSEDIYQRFNNIVRNITIHDGFSDVEVDDLVRIHWEVFASERSDSRSKRPGPSEIHRRLSDLDDFASVQRPNFESFISPYLNSLENFSELYPYLTNRDKFAERYFNPNKSHDSPINESVRKVQLLFLHAGSQSATTPILFATADKFGVQSPEFADMVSELEKLVFRYSMVMSHGAQGFANALSSIANDLYWSDVDPEQVAEVFNSESHRYIGYQSKELGIKDAIERIIEKRERIAPIEEVVSDFLDTPDVLDGSFTSGWGGVRSSEVVKYIMYEYERSLRGPSGLLSLAPYHEFRKNFQVEHLVPKNAEEGNRLEAHMENRNRIGNLAVLSNGENQSEGNSAFESKYNDIYSSSSLKVLRDLNGPDFTVGNVSMRNEELLDFINERWG</sequence>
<organism evidence="3 4">
    <name type="scientific">Natrinema salaciae</name>
    <dbReference type="NCBI Taxonomy" id="1186196"/>
    <lineage>
        <taxon>Archaea</taxon>
        <taxon>Methanobacteriati</taxon>
        <taxon>Methanobacteriota</taxon>
        <taxon>Stenosarchaea group</taxon>
        <taxon>Halobacteria</taxon>
        <taxon>Halobacteriales</taxon>
        <taxon>Natrialbaceae</taxon>
        <taxon>Natrinema</taxon>
    </lineage>
</organism>
<dbReference type="PANTHER" id="PTHR35149:SF1">
    <property type="entry name" value="DUF5655 DOMAIN-CONTAINING PROTEIN"/>
    <property type="match status" value="1"/>
</dbReference>
<reference evidence="4" key="1">
    <citation type="submission" date="2016-10" db="EMBL/GenBank/DDBJ databases">
        <authorList>
            <person name="Varghese N."/>
            <person name="Submissions S."/>
        </authorList>
    </citation>
    <scope>NUCLEOTIDE SEQUENCE [LARGE SCALE GENOMIC DNA]</scope>
    <source>
        <strain evidence="4">DSM 25055</strain>
    </source>
</reference>
<feature type="domain" description="GmrSD restriction endonucleases N-terminal" evidence="1">
    <location>
        <begin position="13"/>
        <end position="262"/>
    </location>
</feature>
<dbReference type="EMBL" id="FOFD01000004">
    <property type="protein sequence ID" value="SER15070.1"/>
    <property type="molecule type" value="Genomic_DNA"/>
</dbReference>
<dbReference type="AlphaFoldDB" id="A0A1H9LUG9"/>
<evidence type="ECO:0000259" key="1">
    <source>
        <dbReference type="Pfam" id="PF03235"/>
    </source>
</evidence>
<dbReference type="InterPro" id="IPR011089">
    <property type="entry name" value="GmrSD_C"/>
</dbReference>
<protein>
    <submittedName>
        <fullName evidence="3">Uncharacterized conserved protein, contains ParB-like and HNH nuclease domains</fullName>
    </submittedName>
</protein>
<evidence type="ECO:0000313" key="4">
    <source>
        <dbReference type="Proteomes" id="UP000199114"/>
    </source>
</evidence>
<keyword evidence="4" id="KW-1185">Reference proteome</keyword>
<proteinExistence type="predicted"/>
<evidence type="ECO:0000259" key="2">
    <source>
        <dbReference type="Pfam" id="PF07510"/>
    </source>
</evidence>
<dbReference type="Pfam" id="PF03235">
    <property type="entry name" value="GmrSD_N"/>
    <property type="match status" value="1"/>
</dbReference>
<dbReference type="PANTHER" id="PTHR35149">
    <property type="entry name" value="SLL5132 PROTEIN"/>
    <property type="match status" value="1"/>
</dbReference>
<gene>
    <name evidence="3" type="ORF">SAMN04489841_3092</name>
</gene>
<dbReference type="STRING" id="1186196.SAMN04489841_3092"/>